<dbReference type="AlphaFoldDB" id="G8CQU3"/>
<proteinExistence type="predicted"/>
<name>G8CQU3_TREPZ</name>
<dbReference type="CDD" id="cd03064">
    <property type="entry name" value="TRX_Fd_NuoE"/>
    <property type="match status" value="1"/>
</dbReference>
<evidence type="ECO:0000256" key="3">
    <source>
        <dbReference type="ARBA" id="ARBA00023014"/>
    </source>
</evidence>
<sequence length="183" mass="20289">MRGCLLLESHFIRRVCMSECSCGHGEEVNVEFPKELVSFINEWKVKQGSLIMILHKTQESFGFIPRAAAEQIALMTGIPLARIYGVITFYHFFKTTKPGKNKVSVCLGTACYLKGGGDLIEEARSVLNIKPDEVTEDGLFSVEEVRCVGCCGLAPVMTVGGETYGKLTKKQLPEIFEKYKARG</sequence>
<dbReference type="GO" id="GO:0051536">
    <property type="term" value="F:iron-sulfur cluster binding"/>
    <property type="evidence" value="ECO:0007669"/>
    <property type="project" value="UniProtKB-KW"/>
</dbReference>
<organism evidence="4">
    <name type="scientific">Treponema primitia (strain ATCC BAA-887 / DSM 12427 / ZAS-2)</name>
    <dbReference type="NCBI Taxonomy" id="545694"/>
    <lineage>
        <taxon>Bacteria</taxon>
        <taxon>Pseudomonadati</taxon>
        <taxon>Spirochaetota</taxon>
        <taxon>Spirochaetia</taxon>
        <taxon>Spirochaetales</taxon>
        <taxon>Treponemataceae</taxon>
        <taxon>Treponema</taxon>
    </lineage>
</organism>
<dbReference type="InterPro" id="IPR036249">
    <property type="entry name" value="Thioredoxin-like_sf"/>
</dbReference>
<reference evidence="4" key="1">
    <citation type="journal article" date="2012" name="Microb. Ecol.">
        <title>Genomic analysis reveals multiple [FeFe] hydrogenases and hydrogen sensors encoded by treponemes from the H(2)-rich termite gut.</title>
        <authorList>
            <person name="Ballor N.R."/>
            <person name="Paulsen I."/>
            <person name="Leadbetter J.R."/>
        </authorList>
    </citation>
    <scope>NUCLEOTIDE SEQUENCE</scope>
    <source>
        <strain evidence="4">TREPR_3596</strain>
    </source>
</reference>
<dbReference type="PANTHER" id="PTHR43342:SF2">
    <property type="entry name" value="POTENTIAL NAD-REDUCING HYDROGENASE SUBUNIT"/>
    <property type="match status" value="1"/>
</dbReference>
<dbReference type="Gene3D" id="3.40.30.10">
    <property type="entry name" value="Glutaredoxin"/>
    <property type="match status" value="1"/>
</dbReference>
<dbReference type="SUPFAM" id="SSF52833">
    <property type="entry name" value="Thioredoxin-like"/>
    <property type="match status" value="1"/>
</dbReference>
<evidence type="ECO:0000256" key="1">
    <source>
        <dbReference type="ARBA" id="ARBA00022723"/>
    </source>
</evidence>
<dbReference type="InterPro" id="IPR042128">
    <property type="entry name" value="NuoE_dom"/>
</dbReference>
<evidence type="ECO:0000256" key="2">
    <source>
        <dbReference type="ARBA" id="ARBA00023004"/>
    </source>
</evidence>
<accession>G8CQU3</accession>
<dbReference type="InterPro" id="IPR041921">
    <property type="entry name" value="NuoE_N"/>
</dbReference>
<keyword evidence="1" id="KW-0479">Metal-binding</keyword>
<dbReference type="Gene3D" id="1.10.10.1590">
    <property type="entry name" value="NADH-quinone oxidoreductase subunit E"/>
    <property type="match status" value="1"/>
</dbReference>
<dbReference type="GO" id="GO:0046872">
    <property type="term" value="F:metal ion binding"/>
    <property type="evidence" value="ECO:0007669"/>
    <property type="project" value="UniProtKB-KW"/>
</dbReference>
<evidence type="ECO:0000313" key="4">
    <source>
        <dbReference type="EMBL" id="AEL20836.1"/>
    </source>
</evidence>
<dbReference type="PANTHER" id="PTHR43342">
    <property type="entry name" value="NADH-QUINONE OXIDOREDUCTASE, E SUBUNIT"/>
    <property type="match status" value="1"/>
</dbReference>
<dbReference type="EMBL" id="HQ020750">
    <property type="protein sequence ID" value="AEL20836.1"/>
    <property type="molecule type" value="Genomic_DNA"/>
</dbReference>
<protein>
    <submittedName>
        <fullName evidence="4">HndC1</fullName>
    </submittedName>
</protein>
<dbReference type="InterPro" id="IPR028431">
    <property type="entry name" value="NADP_DH_HndA-like"/>
</dbReference>
<keyword evidence="2" id="KW-0408">Iron</keyword>
<dbReference type="Pfam" id="PF01257">
    <property type="entry name" value="2Fe-2S_thioredx"/>
    <property type="match status" value="1"/>
</dbReference>
<gene>
    <name evidence="4" type="primary">hndC1</name>
</gene>
<keyword evidence="3" id="KW-0411">Iron-sulfur</keyword>